<protein>
    <submittedName>
        <fullName evidence="1">Uncharacterized protein</fullName>
    </submittedName>
</protein>
<keyword evidence="3" id="KW-1185">Reference proteome</keyword>
<accession>A0A6V7CZA1</accession>
<dbReference type="EMBL" id="LR828257">
    <property type="protein sequence ID" value="CAD0325445.1"/>
    <property type="molecule type" value="Genomic_DNA"/>
</dbReference>
<dbReference type="RefSeq" id="WP_074056801.1">
    <property type="nucleotide sequence ID" value="NZ_CP060399.1"/>
</dbReference>
<proteinExistence type="predicted"/>
<evidence type="ECO:0000313" key="4">
    <source>
        <dbReference type="Proteomes" id="UP001187425"/>
    </source>
</evidence>
<dbReference type="Proteomes" id="UP001187425">
    <property type="component" value="Unassembled WGS sequence"/>
</dbReference>
<evidence type="ECO:0000313" key="1">
    <source>
        <dbReference type="EMBL" id="CAD0325435.1"/>
    </source>
</evidence>
<dbReference type="Proteomes" id="UP000515406">
    <property type="component" value="Chromosome"/>
</dbReference>
<dbReference type="EMBL" id="JAWMQI010000001">
    <property type="protein sequence ID" value="MDV7246839.1"/>
    <property type="molecule type" value="Genomic_DNA"/>
</dbReference>
<dbReference type="AlphaFoldDB" id="A0A6V7CZA1"/>
<sequence length="81" mass="8708">MNLDRVIAVSRAAQRYDGPGPLSTGEALTAALVLNRHDWLAHMDYTIAQALDRIDEDTIAHLRQAERAIGNGAGAAEENPA</sequence>
<dbReference type="EMBL" id="LR828257">
    <property type="protein sequence ID" value="CAD0325435.1"/>
    <property type="molecule type" value="Genomic_DNA"/>
</dbReference>
<reference evidence="2 4" key="2">
    <citation type="submission" date="2023-10" db="EMBL/GenBank/DDBJ databases">
        <title>A new tool for lettuce pathogen research.</title>
        <authorList>
            <person name="Horton K.N."/>
            <person name="Cseke L.J."/>
            <person name="Badiwe M."/>
            <person name="Tesfaye D."/>
            <person name="Klein A."/>
            <person name="Su J."/>
            <person name="Potnis N."/>
            <person name="Gassmann W."/>
        </authorList>
    </citation>
    <scope>NUCLEOTIDE SEQUENCE [LARGE SCALE GENOMIC DNA]</scope>
    <source>
        <strain evidence="2 4">JSKH1901</strain>
    </source>
</reference>
<evidence type="ECO:0000313" key="2">
    <source>
        <dbReference type="EMBL" id="MDV7246839.1"/>
    </source>
</evidence>
<gene>
    <name evidence="1" type="ORF">CFBP498_18590</name>
    <name evidence="2" type="ORF">R4K57_00030</name>
</gene>
<reference evidence="1 3" key="1">
    <citation type="submission" date="2020-07" db="EMBL/GenBank/DDBJ databases">
        <authorList>
            <person name="Pothier F. J."/>
        </authorList>
    </citation>
    <scope>NUCLEOTIDE SEQUENCE [LARGE SCALE GENOMIC DNA]</scope>
    <source>
        <strain evidence="1 3">CFBP 498</strain>
    </source>
</reference>
<name>A0A6V7CZA1_9XANT</name>
<evidence type="ECO:0000313" key="3">
    <source>
        <dbReference type="Proteomes" id="UP000515406"/>
    </source>
</evidence>
<organism evidence="1 3">
    <name type="scientific">Xanthomonas hortorum pv. vitians</name>
    <dbReference type="NCBI Taxonomy" id="83224"/>
    <lineage>
        <taxon>Bacteria</taxon>
        <taxon>Pseudomonadati</taxon>
        <taxon>Pseudomonadota</taxon>
        <taxon>Gammaproteobacteria</taxon>
        <taxon>Lysobacterales</taxon>
        <taxon>Lysobacteraceae</taxon>
        <taxon>Xanthomonas</taxon>
    </lineage>
</organism>
<dbReference type="GeneID" id="55512922"/>